<sequence length="651" mass="75145">MFRWFVKDEVEKDVLSPDKRTRCKLLLKSGRISYSVYRDNKIIIRPSRLGFKICGEKPLTEDFKLVRAQSKRHSETIELQWGEDRFIDNNYTETAFYFTESKGFKRIMTLRIRVFNNSVAFRYEIPPQPKFRRITIKDEITEFNIDLNAIAWKIPAYQPDRYEYNYEKTIVYDLKESVHTPLTLKTPNGCYLAIHEAALYDYGSMTIKLDENRSLKTDITPLSDGTKAHVALPFQTPWRLIMIADSAIELTTNRSMYALNDAPSQDFGWVKTLKFIGIWWAMYVGEWTWAPGERHGATTEHAKEYIDAAVRLGIAGLLIEGWNEGWEGDWLENGINNKFTVPTSDFNLEDVARYAGRHNIELVGHHETVGFVDNYEKQLEAAYNYYAINNIHYIKTGYAGSMMMINGRREYHHSQLGVQHYQKTVELAAKKHICLDIHEPIKGTGIERTWPNLLSREGARGQEYEGGALSPSHACYLPYTRLLAGGMDYTSGILDLANSVKRMATTLARQLAYFVTIYSGMQMAADRPFIYEERFPDAFKFIRDVPTNFEKTVPLLGEIGEYYVVARKDRNSEDWYVGGVTNEKSRRIHISLDFLSDGVYRAEIYSDRDDAHYRENPFSTNIQQKHVGRNESLDLYIAPGGGFAISLQKLR</sequence>
<dbReference type="PANTHER" id="PTHR35803:SF1">
    <property type="entry name" value="GLUCAN 1,4-ALPHA-GLUCOSIDASE SUSB"/>
    <property type="match status" value="1"/>
</dbReference>
<dbReference type="InterPro" id="IPR052720">
    <property type="entry name" value="Glycosyl_hydrolase_97"/>
</dbReference>
<keyword evidence="5" id="KW-1185">Reference proteome</keyword>
<dbReference type="GO" id="GO:0004339">
    <property type="term" value="F:glucan 1,4-alpha-glucosidase activity"/>
    <property type="evidence" value="ECO:0007669"/>
    <property type="project" value="UniProtKB-EC"/>
</dbReference>
<dbReference type="Gene3D" id="2.70.98.10">
    <property type="match status" value="1"/>
</dbReference>
<keyword evidence="4" id="KW-0378">Hydrolase</keyword>
<organism evidence="4 5">
    <name type="scientific">Candidatus Nanosyncoccus alces</name>
    <dbReference type="NCBI Taxonomy" id="2171997"/>
    <lineage>
        <taxon>Bacteria</taxon>
        <taxon>Candidatus Saccharimonadota</taxon>
        <taxon>Candidatus Nanosyncoccalia</taxon>
        <taxon>Candidatus Nanosyncoccales</taxon>
        <taxon>Candidatus Nanosyncoccaceae</taxon>
        <taxon>Candidatus Nanosyncoccus</taxon>
    </lineage>
</organism>
<evidence type="ECO:0000313" key="5">
    <source>
        <dbReference type="Proteomes" id="UP001191019"/>
    </source>
</evidence>
<reference evidence="4 5" key="1">
    <citation type="journal article" date="2018" name="bioRxiv">
        <title>Evidence of independent acquisition and adaption of ultra-small bacteria to human hosts across the highly diverse yet reduced genomes of the phylum Saccharibacteria.</title>
        <authorList>
            <person name="McLean J.S."/>
            <person name="Bor B."/>
            <person name="To T.T."/>
            <person name="Liu Q."/>
            <person name="Kearns K.A."/>
            <person name="Solden L.M."/>
            <person name="Wrighton K.C."/>
            <person name="He X."/>
            <person name="Shi W."/>
        </authorList>
    </citation>
    <scope>NUCLEOTIDE SEQUENCE [LARGE SCALE GENOMIC DNA]</scope>
    <source>
        <strain evidence="4 5">TM7_G3_2_Rum_HOT_351B</strain>
    </source>
</reference>
<evidence type="ECO:0000313" key="4">
    <source>
        <dbReference type="EMBL" id="RYC74404.1"/>
    </source>
</evidence>
<keyword evidence="4" id="KW-0326">Glycosidase</keyword>
<dbReference type="InterPro" id="IPR019563">
    <property type="entry name" value="GH97_catalytic"/>
</dbReference>
<dbReference type="InterPro" id="IPR014718">
    <property type="entry name" value="GH-type_carb-bd"/>
</dbReference>
<evidence type="ECO:0000259" key="1">
    <source>
        <dbReference type="Pfam" id="PF10566"/>
    </source>
</evidence>
<dbReference type="Pfam" id="PF14508">
    <property type="entry name" value="GH97_N"/>
    <property type="match status" value="1"/>
</dbReference>
<reference evidence="4 5" key="2">
    <citation type="journal article" date="2020" name="Cell Rep.">
        <title>Acquisition and Adaptation of Ultra-small Parasitic Reduced Genome Bacteria to Mammalian Hosts.</title>
        <authorList>
            <person name="McLean J.S."/>
            <person name="Bor B."/>
            <person name="Kerns K.A."/>
            <person name="Liu Q."/>
            <person name="To T.T."/>
            <person name="Solden L."/>
            <person name="Hendrickson E.L."/>
            <person name="Wrighton K."/>
            <person name="Shi W."/>
            <person name="He X."/>
        </authorList>
    </citation>
    <scope>NUCLEOTIDE SEQUENCE [LARGE SCALE GENOMIC DNA]</scope>
    <source>
        <strain evidence="4 5">TM7_G3_2_Rum_HOT_351B</strain>
    </source>
</reference>
<dbReference type="EC" id="3.2.1.3" evidence="4"/>
<feature type="domain" description="Glycosyl-hydrolase 97 C-terminal oligomerisation" evidence="3">
    <location>
        <begin position="549"/>
        <end position="647"/>
    </location>
</feature>
<comment type="caution">
    <text evidence="4">The sequence shown here is derived from an EMBL/GenBank/DDBJ whole genome shotgun (WGS) entry which is preliminary data.</text>
</comment>
<dbReference type="Gene3D" id="3.20.20.70">
    <property type="entry name" value="Aldolase class I"/>
    <property type="match status" value="1"/>
</dbReference>
<dbReference type="InterPro" id="IPR029486">
    <property type="entry name" value="GH97_N"/>
</dbReference>
<dbReference type="InterPro" id="IPR013785">
    <property type="entry name" value="Aldolase_TIM"/>
</dbReference>
<dbReference type="InterPro" id="IPR029483">
    <property type="entry name" value="GH97_C"/>
</dbReference>
<feature type="domain" description="Glycosyl-hydrolase 97 catalytic" evidence="1">
    <location>
        <begin position="279"/>
        <end position="459"/>
    </location>
</feature>
<evidence type="ECO:0000259" key="2">
    <source>
        <dbReference type="Pfam" id="PF14508"/>
    </source>
</evidence>
<dbReference type="Pfam" id="PF14509">
    <property type="entry name" value="GH97_C"/>
    <property type="match status" value="1"/>
</dbReference>
<feature type="domain" description="Glycosyl-hydrolase 97 N-terminal" evidence="2">
    <location>
        <begin position="14"/>
        <end position="261"/>
    </location>
</feature>
<dbReference type="EMBL" id="PRLM01000006">
    <property type="protein sequence ID" value="RYC74404.1"/>
    <property type="molecule type" value="Genomic_DNA"/>
</dbReference>
<proteinExistence type="predicted"/>
<dbReference type="Proteomes" id="UP001191019">
    <property type="component" value="Unassembled WGS sequence"/>
</dbReference>
<accession>A0ABY0FN47</accession>
<protein>
    <submittedName>
        <fullName evidence="4">Glucan 1,4-alpha-glucosidase SusB</fullName>
        <ecNumber evidence="4">3.2.1.3</ecNumber>
    </submittedName>
</protein>
<dbReference type="PANTHER" id="PTHR35803">
    <property type="entry name" value="GLUCAN 1,4-ALPHA-GLUCOSIDASE SUSB-RELATED"/>
    <property type="match status" value="1"/>
</dbReference>
<evidence type="ECO:0000259" key="3">
    <source>
        <dbReference type="Pfam" id="PF14509"/>
    </source>
</evidence>
<dbReference type="RefSeq" id="WP_129735157.1">
    <property type="nucleotide sequence ID" value="NZ_PRLM01000006.1"/>
</dbReference>
<gene>
    <name evidence="4" type="primary">susB</name>
    <name evidence="4" type="ORF">G3RUM_00558</name>
</gene>
<name>A0ABY0FN47_9BACT</name>
<dbReference type="Pfam" id="PF10566">
    <property type="entry name" value="Glyco_hydro_97"/>
    <property type="match status" value="1"/>
</dbReference>